<dbReference type="PANTHER" id="PTHR30363:SF44">
    <property type="entry name" value="AGA OPERON TRANSCRIPTIONAL REPRESSOR-RELATED"/>
    <property type="match status" value="1"/>
</dbReference>
<dbReference type="InterPro" id="IPR037171">
    <property type="entry name" value="NagB/RpiA_transferase-like"/>
</dbReference>
<dbReference type="Pfam" id="PF08220">
    <property type="entry name" value="HTH_DeoR"/>
    <property type="match status" value="1"/>
</dbReference>
<dbReference type="InterPro" id="IPR014036">
    <property type="entry name" value="DeoR-like_C"/>
</dbReference>
<dbReference type="PROSITE" id="PS00894">
    <property type="entry name" value="HTH_DEOR_1"/>
    <property type="match status" value="1"/>
</dbReference>
<dbReference type="InterPro" id="IPR018356">
    <property type="entry name" value="Tscrpt_reg_HTH_DeoR_CS"/>
</dbReference>
<dbReference type="SMART" id="SM01134">
    <property type="entry name" value="DeoRC"/>
    <property type="match status" value="1"/>
</dbReference>
<evidence type="ECO:0000259" key="4">
    <source>
        <dbReference type="PROSITE" id="PS51000"/>
    </source>
</evidence>
<proteinExistence type="predicted"/>
<dbReference type="GO" id="GO:0003700">
    <property type="term" value="F:DNA-binding transcription factor activity"/>
    <property type="evidence" value="ECO:0007669"/>
    <property type="project" value="InterPro"/>
</dbReference>
<reference evidence="5 6" key="1">
    <citation type="submission" date="2017-05" db="EMBL/GenBank/DDBJ databases">
        <title>Vagococcus spp. assemblies.</title>
        <authorList>
            <person name="Gulvik C.A."/>
        </authorList>
    </citation>
    <scope>NUCLEOTIDE SEQUENCE [LARGE SCALE GENOMIC DNA]</scope>
    <source>
        <strain evidence="5 6">LMG 24798</strain>
    </source>
</reference>
<dbReference type="InterPro" id="IPR036388">
    <property type="entry name" value="WH-like_DNA-bd_sf"/>
</dbReference>
<name>A0A430B2I0_9ENTE</name>
<keyword evidence="3" id="KW-0804">Transcription</keyword>
<keyword evidence="1" id="KW-0805">Transcription regulation</keyword>
<dbReference type="InterPro" id="IPR036390">
    <property type="entry name" value="WH_DNA-bd_sf"/>
</dbReference>
<keyword evidence="6" id="KW-1185">Reference proteome</keyword>
<dbReference type="PANTHER" id="PTHR30363">
    <property type="entry name" value="HTH-TYPE TRANSCRIPTIONAL REGULATOR SRLR-RELATED"/>
    <property type="match status" value="1"/>
</dbReference>
<gene>
    <name evidence="5" type="ORF">CBF27_00675</name>
</gene>
<evidence type="ECO:0000313" key="5">
    <source>
        <dbReference type="EMBL" id="RSU14534.1"/>
    </source>
</evidence>
<dbReference type="Gene3D" id="3.40.50.1360">
    <property type="match status" value="1"/>
</dbReference>
<evidence type="ECO:0000313" key="6">
    <source>
        <dbReference type="Proteomes" id="UP000286773"/>
    </source>
</evidence>
<dbReference type="AlphaFoldDB" id="A0A430B2I0"/>
<dbReference type="InterPro" id="IPR001034">
    <property type="entry name" value="DeoR_HTH"/>
</dbReference>
<dbReference type="Pfam" id="PF00455">
    <property type="entry name" value="DeoRC"/>
    <property type="match status" value="1"/>
</dbReference>
<dbReference type="SUPFAM" id="SSF46785">
    <property type="entry name" value="Winged helix' DNA-binding domain"/>
    <property type="match status" value="1"/>
</dbReference>
<dbReference type="GO" id="GO:0003677">
    <property type="term" value="F:DNA binding"/>
    <property type="evidence" value="ECO:0007669"/>
    <property type="project" value="UniProtKB-KW"/>
</dbReference>
<feature type="domain" description="HTH deoR-type" evidence="4">
    <location>
        <begin position="12"/>
        <end position="67"/>
    </location>
</feature>
<comment type="caution">
    <text evidence="5">The sequence shown here is derived from an EMBL/GenBank/DDBJ whole genome shotgun (WGS) entry which is preliminary data.</text>
</comment>
<dbReference type="SMART" id="SM00420">
    <property type="entry name" value="HTH_DEOR"/>
    <property type="match status" value="1"/>
</dbReference>
<keyword evidence="2" id="KW-0238">DNA-binding</keyword>
<dbReference type="OrthoDB" id="9798651at2"/>
<dbReference type="Proteomes" id="UP000286773">
    <property type="component" value="Unassembled WGS sequence"/>
</dbReference>
<dbReference type="InterPro" id="IPR050313">
    <property type="entry name" value="Carb_Metab_HTH_regulators"/>
</dbReference>
<protein>
    <submittedName>
        <fullName evidence="5">DeoR family transcriptional regulator</fullName>
    </submittedName>
</protein>
<dbReference type="SUPFAM" id="SSF100950">
    <property type="entry name" value="NagB/RpiA/CoA transferase-like"/>
    <property type="match status" value="1"/>
</dbReference>
<dbReference type="PROSITE" id="PS51000">
    <property type="entry name" value="HTH_DEOR_2"/>
    <property type="match status" value="1"/>
</dbReference>
<accession>A0A430B2I0</accession>
<sequence length="268" mass="29973">MITIAKGVKKVAENRKEQILNILKEKKSVRILDLSKQLKVSRETVRKDIMEMEEEGLLKKTYGGAVLDEANIETDYERRRAENKGQKESIADRAYQFIESGDTIYLDYGTSTYALAEKLVDFKDLTVVTNSIPIVNLLIHSPGVQLIILGGNVRKNEDSLFGTFGLNSAKEIFVDLGFFGCAGIDTKSGVTNYHMGEIEISKVMIHHSKTVILLADDTKFGKSALYKTSNLADLDIVITTTMKDLEAEEEFLKYGFEIIKTEGGEKDD</sequence>
<dbReference type="Gene3D" id="1.10.10.10">
    <property type="entry name" value="Winged helix-like DNA-binding domain superfamily/Winged helix DNA-binding domain"/>
    <property type="match status" value="1"/>
</dbReference>
<evidence type="ECO:0000256" key="2">
    <source>
        <dbReference type="ARBA" id="ARBA00023125"/>
    </source>
</evidence>
<evidence type="ECO:0000256" key="1">
    <source>
        <dbReference type="ARBA" id="ARBA00023015"/>
    </source>
</evidence>
<dbReference type="PRINTS" id="PR00037">
    <property type="entry name" value="HTHLACR"/>
</dbReference>
<evidence type="ECO:0000256" key="3">
    <source>
        <dbReference type="ARBA" id="ARBA00023163"/>
    </source>
</evidence>
<dbReference type="EMBL" id="NGKC01000001">
    <property type="protein sequence ID" value="RSU14534.1"/>
    <property type="molecule type" value="Genomic_DNA"/>
</dbReference>
<organism evidence="5 6">
    <name type="scientific">Vagococcus acidifermentans</name>
    <dbReference type="NCBI Taxonomy" id="564710"/>
    <lineage>
        <taxon>Bacteria</taxon>
        <taxon>Bacillati</taxon>
        <taxon>Bacillota</taxon>
        <taxon>Bacilli</taxon>
        <taxon>Lactobacillales</taxon>
        <taxon>Enterococcaceae</taxon>
        <taxon>Vagococcus</taxon>
    </lineage>
</organism>